<reference evidence="1 2" key="1">
    <citation type="journal article" date="2023" name="Microb. Genom.">
        <title>Mesoterricola silvestris gen. nov., sp. nov., Mesoterricola sediminis sp. nov., Geothrix oryzae sp. nov., Geothrix edaphica sp. nov., Geothrix rubra sp. nov., and Geothrix limicola sp. nov., six novel members of Acidobacteriota isolated from soils.</title>
        <authorList>
            <person name="Weisberg A.J."/>
            <person name="Pearce E."/>
            <person name="Kramer C.G."/>
            <person name="Chang J.H."/>
            <person name="Clarke C.R."/>
        </authorList>
    </citation>
    <scope>NUCLEOTIDE SEQUENCE [LARGE SCALE GENOMIC DNA]</scope>
    <source>
        <strain evidence="1 2">NRRL_B-2795</strain>
    </source>
</reference>
<gene>
    <name evidence="1" type="ORF">PV517_22010</name>
</gene>
<proteinExistence type="predicted"/>
<dbReference type="Proteomes" id="UP001271723">
    <property type="component" value="Unassembled WGS sequence"/>
</dbReference>
<sequence length="47" mass="5202">MYPTLVGRSKAISIRGREDIYRKEIEDILAGDPSILEVAVICVPGEK</sequence>
<accession>A0ABU4L6M9</accession>
<dbReference type="SUPFAM" id="SSF56801">
    <property type="entry name" value="Acetyl-CoA synthetase-like"/>
    <property type="match status" value="1"/>
</dbReference>
<name>A0ABU4L6M9_9ACTN</name>
<evidence type="ECO:0000313" key="1">
    <source>
        <dbReference type="EMBL" id="MDX2911357.1"/>
    </source>
</evidence>
<comment type="caution">
    <text evidence="1">The sequence shown here is derived from an EMBL/GenBank/DDBJ whole genome shotgun (WGS) entry which is preliminary data.</text>
</comment>
<dbReference type="RefSeq" id="WP_256965619.1">
    <property type="nucleotide sequence ID" value="NZ_JAGJBZ010000002.1"/>
</dbReference>
<keyword evidence="2" id="KW-1185">Reference proteome</keyword>
<evidence type="ECO:0000313" key="2">
    <source>
        <dbReference type="Proteomes" id="UP001271723"/>
    </source>
</evidence>
<dbReference type="EMBL" id="JARAVY010000008">
    <property type="protein sequence ID" value="MDX2911357.1"/>
    <property type="molecule type" value="Genomic_DNA"/>
</dbReference>
<organism evidence="1 2">
    <name type="scientific">Streptomyces griseiscabiei</name>
    <dbReference type="NCBI Taxonomy" id="2993540"/>
    <lineage>
        <taxon>Bacteria</taxon>
        <taxon>Bacillati</taxon>
        <taxon>Actinomycetota</taxon>
        <taxon>Actinomycetes</taxon>
        <taxon>Kitasatosporales</taxon>
        <taxon>Streptomycetaceae</taxon>
        <taxon>Streptomyces</taxon>
    </lineage>
</organism>
<protein>
    <submittedName>
        <fullName evidence="1">Uncharacterized protein</fullName>
    </submittedName>
</protein>